<keyword evidence="2" id="KW-1133">Transmembrane helix</keyword>
<sequence>MTDPFGDWLVGDWTRLGAVAGKAALMYAAALLALRVGERRMLAQWTTTDFVAAVAIGAIIGRTAVASRQSFVVGAVAIATLVAVHRAASVLRFHRWGRKLSDHPVRVLVTHGRISGRQLRVCGLTESDLYAQLRRRGVFVRPVGRPLRPLRERRGADGRHRGRPGRARADAGERRSARVGRLVARRRGAAAERRSSVGARRPRDPRPAPLPRRGRSCHPEEV</sequence>
<dbReference type="EMBL" id="JBHTJA010000002">
    <property type="protein sequence ID" value="MFD0899324.1"/>
    <property type="molecule type" value="Genomic_DNA"/>
</dbReference>
<protein>
    <submittedName>
        <fullName evidence="3">DUF421 domain-containing protein</fullName>
    </submittedName>
</protein>
<evidence type="ECO:0000313" key="3">
    <source>
        <dbReference type="EMBL" id="MFD0899324.1"/>
    </source>
</evidence>
<dbReference type="Proteomes" id="UP001596972">
    <property type="component" value="Unassembled WGS sequence"/>
</dbReference>
<evidence type="ECO:0000256" key="2">
    <source>
        <dbReference type="SAM" id="Phobius"/>
    </source>
</evidence>
<dbReference type="PANTHER" id="PTHR34582">
    <property type="entry name" value="UPF0702 TRANSMEMBRANE PROTEIN YCAP"/>
    <property type="match status" value="1"/>
</dbReference>
<feature type="compositionally biased region" description="Basic and acidic residues" evidence="1">
    <location>
        <begin position="167"/>
        <end position="176"/>
    </location>
</feature>
<comment type="caution">
    <text evidence="3">The sequence shown here is derived from an EMBL/GenBank/DDBJ whole genome shotgun (WGS) entry which is preliminary data.</text>
</comment>
<proteinExistence type="predicted"/>
<evidence type="ECO:0000256" key="1">
    <source>
        <dbReference type="SAM" id="MobiDB-lite"/>
    </source>
</evidence>
<accession>A0ABW3ELB4</accession>
<evidence type="ECO:0000313" key="4">
    <source>
        <dbReference type="Proteomes" id="UP001596972"/>
    </source>
</evidence>
<feature type="compositionally biased region" description="Basic and acidic residues" evidence="1">
    <location>
        <begin position="149"/>
        <end position="159"/>
    </location>
</feature>
<keyword evidence="2" id="KW-0812">Transmembrane</keyword>
<feature type="compositionally biased region" description="Basic and acidic residues" evidence="1">
    <location>
        <begin position="189"/>
        <end position="206"/>
    </location>
</feature>
<dbReference type="RefSeq" id="WP_378296153.1">
    <property type="nucleotide sequence ID" value="NZ_JBHTJA010000002.1"/>
</dbReference>
<reference evidence="4" key="1">
    <citation type="journal article" date="2019" name="Int. J. Syst. Evol. Microbiol.">
        <title>The Global Catalogue of Microorganisms (GCM) 10K type strain sequencing project: providing services to taxonomists for standard genome sequencing and annotation.</title>
        <authorList>
            <consortium name="The Broad Institute Genomics Platform"/>
            <consortium name="The Broad Institute Genome Sequencing Center for Infectious Disease"/>
            <person name="Wu L."/>
            <person name="Ma J."/>
        </authorList>
    </citation>
    <scope>NUCLEOTIDE SEQUENCE [LARGE SCALE GENOMIC DNA]</scope>
    <source>
        <strain evidence="4">JCM 31202</strain>
    </source>
</reference>
<feature type="region of interest" description="Disordered" evidence="1">
    <location>
        <begin position="149"/>
        <end position="222"/>
    </location>
</feature>
<dbReference type="Gene3D" id="3.30.240.20">
    <property type="entry name" value="bsu07140 like domains"/>
    <property type="match status" value="1"/>
</dbReference>
<feature type="transmembrane region" description="Helical" evidence="2">
    <location>
        <begin position="71"/>
        <end position="91"/>
    </location>
</feature>
<dbReference type="PANTHER" id="PTHR34582:SF6">
    <property type="entry name" value="UPF0702 TRANSMEMBRANE PROTEIN YCAP"/>
    <property type="match status" value="1"/>
</dbReference>
<feature type="transmembrane region" description="Helical" evidence="2">
    <location>
        <begin position="46"/>
        <end position="65"/>
    </location>
</feature>
<name>A0ABW3ELB4_9ACTN</name>
<keyword evidence="4" id="KW-1185">Reference proteome</keyword>
<gene>
    <name evidence="3" type="ORF">ACFQ11_02880</name>
</gene>
<keyword evidence="2" id="KW-0472">Membrane</keyword>
<organism evidence="3 4">
    <name type="scientific">Actinomadura sediminis</name>
    <dbReference type="NCBI Taxonomy" id="1038904"/>
    <lineage>
        <taxon>Bacteria</taxon>
        <taxon>Bacillati</taxon>
        <taxon>Actinomycetota</taxon>
        <taxon>Actinomycetes</taxon>
        <taxon>Streptosporangiales</taxon>
        <taxon>Thermomonosporaceae</taxon>
        <taxon>Actinomadura</taxon>
    </lineage>
</organism>
<feature type="transmembrane region" description="Helical" evidence="2">
    <location>
        <begin position="13"/>
        <end position="34"/>
    </location>
</feature>
<dbReference type="InterPro" id="IPR023090">
    <property type="entry name" value="UPF0702_alpha/beta_dom_sf"/>
</dbReference>